<name>A0A0G3BCG4_9BURK</name>
<dbReference type="PANTHER" id="PTHR38690">
    <property type="entry name" value="PROTEASE-RELATED"/>
    <property type="match status" value="1"/>
</dbReference>
<protein>
    <recommendedName>
        <fullName evidence="2">YhdP central domain-containing protein</fullName>
    </recommendedName>
</protein>
<dbReference type="PANTHER" id="PTHR38690:SF1">
    <property type="entry name" value="PROTEASE"/>
    <property type="match status" value="1"/>
</dbReference>
<proteinExistence type="predicted"/>
<dbReference type="InterPro" id="IPR025263">
    <property type="entry name" value="YhdP_central"/>
</dbReference>
<sequence>MLAPTWRHLRTLVRVTASLVLLAWSLLLVGWLVLHWAILPRIAEWRPTIERIATRSLGVAVQIGDIRVESHGWVPTVRLRDVVVRGPDGREALRLARVDASLSPTSLLPWRPQFEQLLLEAPSLEVRRDAAGRVFVAGLEMRGGGAEDGNTAAADWFFSQQEFAIRHGRVRWVDEQRQAPPLQLDDVDLVIRNGSRLGSRRHHWRLDATPPPDWGRRFTLRGRFTHGLLARAGDVGRWSGSAYAELPQADVQRLRRHADLPIDLQQGAGAVRVWADLQRGELTALTADLALRSVDVRLGPDLQPLVLEQLTGRVSGQRQDHGWAFAAQRLAFRTGDQQVWPASNGTMRWQRPSRGRAGDGELRADRLDLAILAQLAGSLPVGAPLRARLAELRPQGQVTGLHLRWQGDAQSPSAYQAQGRVARLHLAAEPLGPTAATGGHPGRPGVAGAEVEFKLSDRGGQAQLSLNQGQLSFPGVFEDPVIGFDQLSASLEWRIERRQAAAGAAAAAAAPPPPQLELRLREAQFANADAAGRLKATWRTGEGGGGQRARRLPGVLDLQGNLTRADATRVWRYLPLGLGAPVRDYVRHAVVAGGASGVDFLVKGDLGRFPFHDAREGQFRIAAQIDDATFAYVPPEAGQPAAWPAFTQLSGRLIFDRTAMEIREARARVFGVELTQVRGGIANLYAGSVLALDGQARGPLPDALRFINETPIGDWTGKALARASGSGELQLKLGLQMPLHDLDKTAVKGTVTLPGNELQIHPDTPPLTQARATLQFTEQGFTIPAATARLFGGDASFHGGTQKDGTLRFAGQGTATAEGLRRAQEPSWLPYLGEHLSGQAAYQLGLSVVRGHPQLEITSSLSGMGIALPAPLQKPAAASWPLRVQTTALAPAAPAAAEGPMRDRLTVDVGDVLHLRYDRETAADGASTRVVAGGIGVNHAAPEPDSGVVALIQHPNLDLDAWRAAAAGLTGAGAAPAGGGGAAGSGDAAAGYAPTLVSLRAQELNVDQRRLTHVVAGLSQQADGGWRANVHADQLDGYLEYRLPRGSRGEAGGRVVARLSRLSLPESAARDVEDLLEQQPGDLPALDIVVNDFDLHGIRLGRVEVEASNRLTGEIREWRLERLALVNPDGRLDATGHWQGVAGSTARRRAVIDFQLDMADSGRLLERFGLGQVVRGGKGRLDGEISWLGSPLALDYPSLNGQFNVEVNKGQFLKAEPGIAKLAGILSLQSLPRRLTLDFRDVFQEGFAFDAFTGDVKIEQGVASSNNLRLRGVTAAVLMEGRADIARETQDLRVVVVPEINAGTASLAYAAINPAVGLGTFLAQWFLRKPLMQAGTREFRVTGPWAEPKVEPVQRRPLQPLPAGAAGAVSWQQPAAVVEAARADAPALAAGP</sequence>
<feature type="transmembrane region" description="Helical" evidence="1">
    <location>
        <begin position="12"/>
        <end position="38"/>
    </location>
</feature>
<dbReference type="STRING" id="413882.AAW51_0316"/>
<keyword evidence="4" id="KW-1185">Reference proteome</keyword>
<evidence type="ECO:0000313" key="3">
    <source>
        <dbReference type="EMBL" id="AKJ27007.1"/>
    </source>
</evidence>
<keyword evidence="1" id="KW-0812">Transmembrane</keyword>
<accession>A0A0G3BCG4</accession>
<dbReference type="Proteomes" id="UP000035352">
    <property type="component" value="Chromosome"/>
</dbReference>
<reference evidence="3 4" key="1">
    <citation type="submission" date="2015-05" db="EMBL/GenBank/DDBJ databases">
        <authorList>
            <person name="Tang B."/>
            <person name="Yu Y."/>
        </authorList>
    </citation>
    <scope>NUCLEOTIDE SEQUENCE [LARGE SCALE GENOMIC DNA]</scope>
    <source>
        <strain evidence="3 4">DSM 7029</strain>
    </source>
</reference>
<dbReference type="KEGG" id="pbh:AAW51_0316"/>
<dbReference type="Pfam" id="PF13116">
    <property type="entry name" value="YhdP"/>
    <property type="match status" value="1"/>
</dbReference>
<evidence type="ECO:0000259" key="2">
    <source>
        <dbReference type="Pfam" id="PF13116"/>
    </source>
</evidence>
<keyword evidence="1" id="KW-0472">Membrane</keyword>
<dbReference type="EMBL" id="CP011371">
    <property type="protein sequence ID" value="AKJ27007.1"/>
    <property type="molecule type" value="Genomic_DNA"/>
</dbReference>
<dbReference type="InterPro" id="IPR011836">
    <property type="entry name" value="YhdP"/>
</dbReference>
<gene>
    <name evidence="3" type="ORF">AAW51_0316</name>
</gene>
<keyword evidence="1" id="KW-1133">Transmembrane helix</keyword>
<dbReference type="PATRIC" id="fig|413882.6.peg.329"/>
<dbReference type="NCBIfam" id="TIGR02099">
    <property type="entry name" value="YhdP family protein"/>
    <property type="match status" value="1"/>
</dbReference>
<organism evidence="3 4">
    <name type="scientific">Caldimonas brevitalea</name>
    <dbReference type="NCBI Taxonomy" id="413882"/>
    <lineage>
        <taxon>Bacteria</taxon>
        <taxon>Pseudomonadati</taxon>
        <taxon>Pseudomonadota</taxon>
        <taxon>Betaproteobacteria</taxon>
        <taxon>Burkholderiales</taxon>
        <taxon>Sphaerotilaceae</taxon>
        <taxon>Caldimonas</taxon>
    </lineage>
</organism>
<evidence type="ECO:0000256" key="1">
    <source>
        <dbReference type="SAM" id="Phobius"/>
    </source>
</evidence>
<evidence type="ECO:0000313" key="4">
    <source>
        <dbReference type="Proteomes" id="UP000035352"/>
    </source>
</evidence>
<feature type="domain" description="YhdP central" evidence="2">
    <location>
        <begin position="11"/>
        <end position="1350"/>
    </location>
</feature>